<sequence length="120" mass="12712">MRQDEPLSVDSDRLADMFVELGETRAADLVALSVERLEALMASLDVATAQVRPGDCIDLAGQIRALGDSLGLLSLSVAARGVARAVQSGDPVAVAATMARLRRLALRSFRIAAELQHRSG</sequence>
<accession>A0A4R2PT03</accession>
<organism evidence="1 2">
    <name type="scientific">Rhodovulum marinum</name>
    <dbReference type="NCBI Taxonomy" id="320662"/>
    <lineage>
        <taxon>Bacteria</taxon>
        <taxon>Pseudomonadati</taxon>
        <taxon>Pseudomonadota</taxon>
        <taxon>Alphaproteobacteria</taxon>
        <taxon>Rhodobacterales</taxon>
        <taxon>Paracoccaceae</taxon>
        <taxon>Rhodovulum</taxon>
    </lineage>
</organism>
<dbReference type="AlphaFoldDB" id="A0A4R2PT03"/>
<proteinExistence type="predicted"/>
<dbReference type="Proteomes" id="UP000294835">
    <property type="component" value="Unassembled WGS sequence"/>
</dbReference>
<evidence type="ECO:0008006" key="3">
    <source>
        <dbReference type="Google" id="ProtNLM"/>
    </source>
</evidence>
<evidence type="ECO:0000313" key="2">
    <source>
        <dbReference type="Proteomes" id="UP000294835"/>
    </source>
</evidence>
<name>A0A4R2PT03_9RHOB</name>
<dbReference type="EMBL" id="SLXP01000015">
    <property type="protein sequence ID" value="TCP39030.1"/>
    <property type="molecule type" value="Genomic_DNA"/>
</dbReference>
<keyword evidence="2" id="KW-1185">Reference proteome</keyword>
<reference evidence="1 2" key="1">
    <citation type="submission" date="2019-03" db="EMBL/GenBank/DDBJ databases">
        <title>Genomic Encyclopedia of Type Strains, Phase IV (KMG-IV): sequencing the most valuable type-strain genomes for metagenomic binning, comparative biology and taxonomic classification.</title>
        <authorList>
            <person name="Goeker M."/>
        </authorList>
    </citation>
    <scope>NUCLEOTIDE SEQUENCE [LARGE SCALE GENOMIC DNA]</scope>
    <source>
        <strain evidence="1 2">DSM 18063</strain>
    </source>
</reference>
<comment type="caution">
    <text evidence="1">The sequence shown here is derived from an EMBL/GenBank/DDBJ whole genome shotgun (WGS) entry which is preliminary data.</text>
</comment>
<evidence type="ECO:0000313" key="1">
    <source>
        <dbReference type="EMBL" id="TCP39030.1"/>
    </source>
</evidence>
<protein>
    <recommendedName>
        <fullName evidence="3">Hpt domain-containing protein</fullName>
    </recommendedName>
</protein>
<gene>
    <name evidence="1" type="ORF">EV662_11572</name>
</gene>